<dbReference type="GO" id="GO:0005525">
    <property type="term" value="F:GTP binding"/>
    <property type="evidence" value="ECO:0007669"/>
    <property type="project" value="InterPro"/>
</dbReference>
<organism evidence="5 6">
    <name type="scientific">Scytalidium lignicola</name>
    <name type="common">Hyphomycete</name>
    <dbReference type="NCBI Taxonomy" id="5539"/>
    <lineage>
        <taxon>Eukaryota</taxon>
        <taxon>Fungi</taxon>
        <taxon>Dikarya</taxon>
        <taxon>Ascomycota</taxon>
        <taxon>Pezizomycotina</taxon>
        <taxon>Leotiomycetes</taxon>
        <taxon>Leotiomycetes incertae sedis</taxon>
        <taxon>Scytalidium</taxon>
    </lineage>
</organism>
<evidence type="ECO:0000256" key="2">
    <source>
        <dbReference type="ARBA" id="ARBA00009265"/>
    </source>
</evidence>
<dbReference type="SUPFAM" id="SSF52540">
    <property type="entry name" value="P-loop containing nucleoside triphosphate hydrolases"/>
    <property type="match status" value="1"/>
</dbReference>
<evidence type="ECO:0000313" key="5">
    <source>
        <dbReference type="EMBL" id="RFU31965.1"/>
    </source>
</evidence>
<evidence type="ECO:0000313" key="6">
    <source>
        <dbReference type="Proteomes" id="UP000258309"/>
    </source>
</evidence>
<evidence type="ECO:0000256" key="1">
    <source>
        <dbReference type="ARBA" id="ARBA00004123"/>
    </source>
</evidence>
<dbReference type="Gene3D" id="1.25.40.10">
    <property type="entry name" value="Tetratricopeptide repeat domain"/>
    <property type="match status" value="1"/>
</dbReference>
<comment type="subcellular location">
    <subcellularLocation>
        <location evidence="1">Nucleus</location>
    </subcellularLocation>
</comment>
<feature type="compositionally biased region" description="Polar residues" evidence="4">
    <location>
        <begin position="189"/>
        <end position="209"/>
    </location>
</feature>
<dbReference type="Pfam" id="PF00071">
    <property type="entry name" value="Ras"/>
    <property type="match status" value="1"/>
</dbReference>
<protein>
    <submittedName>
        <fullName evidence="5">Uncharacterized protein</fullName>
    </submittedName>
</protein>
<dbReference type="Gene3D" id="3.40.50.300">
    <property type="entry name" value="P-loop containing nucleotide triphosphate hydrolases"/>
    <property type="match status" value="1"/>
</dbReference>
<proteinExistence type="inferred from homology"/>
<dbReference type="STRING" id="5539.A0A3E2HF36"/>
<sequence>MDQQFQPSLIPASVEEEQPAASTRFARFVEGRPAAGRFTQRASQAYYGLQCSYWKDHGSSRRSTAKHRGLHENEPDAAVQRSKARKGQWDSSPRGSWSKSTEINHSTQSCERRFESLTSASPENVQTQSVDTASGTLSGDIQTEVTREELGHDEVLTTSDAETTGVGGVNAHTRAVDLIYSTDYPIMRNTRTTASGPGRDSQSNRYSTEQSRDVNRISRSPLHGASRSAGIATSDVVERSANNSTREDSGSSSDNNSSMEPGDLNSERIFIDVYSSNKHCIHPFLDEAVFRARCAKEIQDRNIHERSKQVRKSQSTFQGLYYAVVALGAINAGTDAISRLTSYYKNSRHHSAYILMKFALNDIEWASKQKLILQMPIHNTSTYESDPTNAFYGLNMQTGNQTWNDSFLMALNLEGPGPERANALANLFDFTNLEDFAIGQNMYAQTINSVDTSLDFPDLNLGGSDPEDGRTELQEMNSLKSLVNSLTSTTSYGLILIFDVREIVSFHFIEEIKEDIMRLREAQELHPFITLIGNKADIQENERQVSTNCAENLCRLVDRWTGITLAELLVITVYDWDAGSKSRFVNMPEPRQSVVPKFASFRPKPAKPTDVKKDESHRSHLKRKDDRWHKPQHRDDHQSLHSHRKEKLEADRIGDNLVEQDPHLQDESSRLYFIDRQGDVKNLVYGSVHQYDVPSFHRIGAGRILGLPIDWKIDRDYGDIKDIVITNSKHFKPYSRGKYIFSQVEKEKPQILRFRHELLPKESINLETDFIPLEETRGKKRKRPNDVSIMEGFSGSEDEQTHYRSILGKAKPMGRPVDDAFEYATESDLSDSEAGRIVGLDSSLQKISVQLARNVENHPEDVNAWQALIDHQDVLVSEGRENYRLTNAELTSTADIKIHLYEKALEKMKSLKDREALLLGLIIEGSKIWDVTEQANRWKKISQDNINSLLLWKSYLDFKLTNFSKFQFEDVRNIFVDRNNQLLESIKASALDIDDSLWQNIIYVLLRLTLFLRESGFSELAIAIWQGLLELNFFAPPQTLSPDERSTMFLEFWESEVPRVGEEGALGWCHFAATSDTSTVPNPEEDPADTSIEDHQIFQSWASAERQRSKVSRQPARTLDDVAEDDPFRVILFSDIEAFIIHIPPKEILQKSLLDAFLVFCHLSPTQTSPEEVSQNKLLDSLLAEELLNFDAKWLRHQYQQAIDRGENPDKDISSILTSLPANFSVSPSTMYSNNWFRCLWSWGDTYSEGNEPITYSFVQNALKQLTNSHFREDLAEYYLAFAWRNDPDKIRKLSKQLLKQHPTSLRLYNSYAMIEWSRGNKIVAVNTYTSILNMAKTLPENSKKDTIYLWVNWIWGCLEDGNNDAALRQLLSIPEGVPNDNTNLGPATLLKSKQHLTMNRDLLLSSGNLQPAIAYAECLALLEYLSAHSNKETQAVDQGDVASAMKIYTSFSETLIARKLGHTTAHELLLQSATRLLYHHAQKGPFRPSLLRHHLTTFLALFPSNTIFLSLYAHNESRLRIDNRVRTLLLTSTLTYENDTPSSRLFAIRYEMSSPTSTIHSTRAAFERAVASPVCRALPGLWRMYILWCTWTAMDWAQVKEVWFRAIRQCPWAKELYLLGFEMLDGKVSNGELREVYKVMVEKGLRVHIDLEEKFEEFGGYR</sequence>
<dbReference type="GO" id="GO:0003924">
    <property type="term" value="F:GTPase activity"/>
    <property type="evidence" value="ECO:0007669"/>
    <property type="project" value="InterPro"/>
</dbReference>
<feature type="compositionally biased region" description="Basic and acidic residues" evidence="4">
    <location>
        <begin position="607"/>
        <end position="639"/>
    </location>
</feature>
<dbReference type="InterPro" id="IPR013633">
    <property type="entry name" value="NRDE-2"/>
</dbReference>
<feature type="compositionally biased region" description="Polar residues" evidence="4">
    <location>
        <begin position="89"/>
        <end position="109"/>
    </location>
</feature>
<evidence type="ECO:0000256" key="4">
    <source>
        <dbReference type="SAM" id="MobiDB-lite"/>
    </source>
</evidence>
<dbReference type="InterPro" id="IPR011990">
    <property type="entry name" value="TPR-like_helical_dom_sf"/>
</dbReference>
<reference evidence="5 6" key="1">
    <citation type="submission" date="2018-05" db="EMBL/GenBank/DDBJ databases">
        <title>Draft genome sequence of Scytalidium lignicola DSM 105466, a ubiquitous saprotrophic fungus.</title>
        <authorList>
            <person name="Buettner E."/>
            <person name="Gebauer A.M."/>
            <person name="Hofrichter M."/>
            <person name="Liers C."/>
            <person name="Kellner H."/>
        </authorList>
    </citation>
    <scope>NUCLEOTIDE SEQUENCE [LARGE SCALE GENOMIC DNA]</scope>
    <source>
        <strain evidence="5 6">DSM 105466</strain>
    </source>
</reference>
<dbReference type="EMBL" id="NCSJ02000064">
    <property type="protein sequence ID" value="RFU31965.1"/>
    <property type="molecule type" value="Genomic_DNA"/>
</dbReference>
<dbReference type="PANTHER" id="PTHR13471">
    <property type="entry name" value="TETRATRICOPEPTIDE-LIKE HELICAL"/>
    <property type="match status" value="1"/>
</dbReference>
<feature type="compositionally biased region" description="Polar residues" evidence="4">
    <location>
        <begin position="116"/>
        <end position="137"/>
    </location>
</feature>
<dbReference type="InterPro" id="IPR001806">
    <property type="entry name" value="Small_GTPase"/>
</dbReference>
<evidence type="ECO:0000256" key="3">
    <source>
        <dbReference type="ARBA" id="ARBA00023242"/>
    </source>
</evidence>
<name>A0A3E2HF36_SCYLI</name>
<keyword evidence="3" id="KW-0539">Nucleus</keyword>
<dbReference type="GO" id="GO:0031048">
    <property type="term" value="P:regulatory ncRNA-mediated heterochromatin formation"/>
    <property type="evidence" value="ECO:0007669"/>
    <property type="project" value="TreeGrafter"/>
</dbReference>
<dbReference type="OrthoDB" id="297219at2759"/>
<feature type="region of interest" description="Disordered" evidence="4">
    <location>
        <begin position="58"/>
        <end position="137"/>
    </location>
</feature>
<feature type="non-terminal residue" evidence="5">
    <location>
        <position position="1663"/>
    </location>
</feature>
<dbReference type="GO" id="GO:1902369">
    <property type="term" value="P:negative regulation of RNA catabolic process"/>
    <property type="evidence" value="ECO:0007669"/>
    <property type="project" value="TreeGrafter"/>
</dbReference>
<dbReference type="Proteomes" id="UP000258309">
    <property type="component" value="Unassembled WGS sequence"/>
</dbReference>
<dbReference type="Pfam" id="PF08424">
    <property type="entry name" value="NRDE-2"/>
    <property type="match status" value="1"/>
</dbReference>
<feature type="region of interest" description="Disordered" evidence="4">
    <location>
        <begin position="188"/>
        <end position="262"/>
    </location>
</feature>
<dbReference type="InterPro" id="IPR027417">
    <property type="entry name" value="P-loop_NTPase"/>
</dbReference>
<feature type="region of interest" description="Disordered" evidence="4">
    <location>
        <begin position="595"/>
        <end position="646"/>
    </location>
</feature>
<comment type="similarity">
    <text evidence="2">Belongs to the NRDE2 family.</text>
</comment>
<dbReference type="PANTHER" id="PTHR13471:SF0">
    <property type="entry name" value="NUCLEAR EXOSOME REGULATOR NRDE2"/>
    <property type="match status" value="1"/>
</dbReference>
<accession>A0A3E2HF36</accession>
<keyword evidence="6" id="KW-1185">Reference proteome</keyword>
<comment type="caution">
    <text evidence="5">The sequence shown here is derived from an EMBL/GenBank/DDBJ whole genome shotgun (WGS) entry which is preliminary data.</text>
</comment>
<feature type="non-terminal residue" evidence="5">
    <location>
        <position position="1"/>
    </location>
</feature>
<gene>
    <name evidence="5" type="ORF">B7463_g4343</name>
</gene>
<dbReference type="GO" id="GO:0071013">
    <property type="term" value="C:catalytic step 2 spliceosome"/>
    <property type="evidence" value="ECO:0007669"/>
    <property type="project" value="TreeGrafter"/>
</dbReference>